<dbReference type="SUPFAM" id="SSF47781">
    <property type="entry name" value="RuvA domain 2-like"/>
    <property type="match status" value="1"/>
</dbReference>
<dbReference type="InterPro" id="IPR010994">
    <property type="entry name" value="RuvA_2-like"/>
</dbReference>
<comment type="caution">
    <text evidence="6">The sequence shown here is derived from an EMBL/GenBank/DDBJ whole genome shotgun (WGS) entry which is preliminary data.</text>
</comment>
<dbReference type="PANTHER" id="PTHR43788">
    <property type="entry name" value="DNA2/NAM7 HELICASE FAMILY MEMBER"/>
    <property type="match status" value="1"/>
</dbReference>
<dbReference type="GO" id="GO:0005524">
    <property type="term" value="F:ATP binding"/>
    <property type="evidence" value="ECO:0007669"/>
    <property type="project" value="UniProtKB-UniRule"/>
</dbReference>
<dbReference type="SMART" id="SM00382">
    <property type="entry name" value="AAA"/>
    <property type="match status" value="1"/>
</dbReference>
<dbReference type="Pfam" id="PF14490">
    <property type="entry name" value="HHH_RecD2"/>
    <property type="match status" value="1"/>
</dbReference>
<dbReference type="CDD" id="cd18809">
    <property type="entry name" value="SF1_C_RecD"/>
    <property type="match status" value="1"/>
</dbReference>
<dbReference type="PANTHER" id="PTHR43788:SF6">
    <property type="entry name" value="DNA HELICASE B"/>
    <property type="match status" value="1"/>
</dbReference>
<dbReference type="InterPro" id="IPR027417">
    <property type="entry name" value="P-loop_NTPase"/>
</dbReference>
<dbReference type="AlphaFoldDB" id="A0A845QY26"/>
<evidence type="ECO:0000259" key="5">
    <source>
        <dbReference type="SMART" id="SM00382"/>
    </source>
</evidence>
<dbReference type="GO" id="GO:0016787">
    <property type="term" value="F:hydrolase activity"/>
    <property type="evidence" value="ECO:0007669"/>
    <property type="project" value="UniProtKB-KW"/>
</dbReference>
<dbReference type="Pfam" id="PF14520">
    <property type="entry name" value="HHH_5"/>
    <property type="match status" value="1"/>
</dbReference>
<comment type="catalytic activity">
    <reaction evidence="3">
        <text>ATP + H2O = ADP + phosphate + H(+)</text>
        <dbReference type="Rhea" id="RHEA:13065"/>
        <dbReference type="ChEBI" id="CHEBI:15377"/>
        <dbReference type="ChEBI" id="CHEBI:15378"/>
        <dbReference type="ChEBI" id="CHEBI:30616"/>
        <dbReference type="ChEBI" id="CHEBI:43474"/>
        <dbReference type="ChEBI" id="CHEBI:456216"/>
        <dbReference type="EC" id="5.6.2.3"/>
    </reaction>
</comment>
<dbReference type="Gene3D" id="2.30.30.940">
    <property type="match status" value="1"/>
</dbReference>
<organism evidence="6 7">
    <name type="scientific">Senegalia massiliensis</name>
    <dbReference type="NCBI Taxonomy" id="1720316"/>
    <lineage>
        <taxon>Bacteria</taxon>
        <taxon>Bacillati</taxon>
        <taxon>Bacillota</taxon>
        <taxon>Clostridia</taxon>
        <taxon>Eubacteriales</taxon>
        <taxon>Clostridiaceae</taxon>
        <taxon>Senegalia</taxon>
    </lineage>
</organism>
<dbReference type="Pfam" id="PF13538">
    <property type="entry name" value="UvrD_C_2"/>
    <property type="match status" value="1"/>
</dbReference>
<keyword evidence="2 3" id="KW-0067">ATP-binding</keyword>
<keyword evidence="7" id="KW-1185">Reference proteome</keyword>
<name>A0A845QY26_9CLOT</name>
<dbReference type="EC" id="5.6.2.3" evidence="3"/>
<dbReference type="InterPro" id="IPR003593">
    <property type="entry name" value="AAA+_ATPase"/>
</dbReference>
<dbReference type="Gene3D" id="3.40.50.300">
    <property type="entry name" value="P-loop containing nucleotide triphosphate hydrolases"/>
    <property type="match status" value="2"/>
</dbReference>
<evidence type="ECO:0000256" key="2">
    <source>
        <dbReference type="ARBA" id="ARBA00022840"/>
    </source>
</evidence>
<dbReference type="InterPro" id="IPR003583">
    <property type="entry name" value="Hlx-hairpin-Hlx_DNA-bd_motif"/>
</dbReference>
<dbReference type="HAMAP" id="MF_01488">
    <property type="entry name" value="RecD2"/>
    <property type="match status" value="1"/>
</dbReference>
<dbReference type="Proteomes" id="UP000467132">
    <property type="component" value="Unassembled WGS sequence"/>
</dbReference>
<dbReference type="Pfam" id="PF23139">
    <property type="entry name" value="OB_YrrC"/>
    <property type="match status" value="1"/>
</dbReference>
<keyword evidence="3" id="KW-0238">DNA-binding</keyword>
<dbReference type="OrthoDB" id="9803432at2"/>
<dbReference type="NCBIfam" id="TIGR01448">
    <property type="entry name" value="recD_rel"/>
    <property type="match status" value="1"/>
</dbReference>
<dbReference type="SMART" id="SM00278">
    <property type="entry name" value="HhH1"/>
    <property type="match status" value="2"/>
</dbReference>
<keyword evidence="3" id="KW-0413">Isomerase</keyword>
<dbReference type="Gene3D" id="1.10.150.20">
    <property type="entry name" value="5' to 3' exonuclease, C-terminal subdomain"/>
    <property type="match status" value="1"/>
</dbReference>
<protein>
    <recommendedName>
        <fullName evidence="3">ATP-dependent RecD2 DNA helicase</fullName>
        <ecNumber evidence="3">5.6.2.3</ecNumber>
    </recommendedName>
    <alternativeName>
        <fullName evidence="3">DNA 5'-3' helicase subunit RecD2</fullName>
    </alternativeName>
</protein>
<dbReference type="InterPro" id="IPR027785">
    <property type="entry name" value="UvrD-like_helicase_C"/>
</dbReference>
<feature type="domain" description="Helix-hairpin-helix DNA-binding motif class 1" evidence="4">
    <location>
        <begin position="116"/>
        <end position="135"/>
    </location>
</feature>
<feature type="binding site" evidence="3">
    <location>
        <begin position="343"/>
        <end position="347"/>
    </location>
    <ligand>
        <name>ATP</name>
        <dbReference type="ChEBI" id="CHEBI:30616"/>
    </ligand>
</feature>
<dbReference type="Pfam" id="PF18335">
    <property type="entry name" value="SH3_13"/>
    <property type="match status" value="1"/>
</dbReference>
<dbReference type="InterPro" id="IPR041451">
    <property type="entry name" value="RecD2_SH13"/>
</dbReference>
<dbReference type="InterPro" id="IPR050534">
    <property type="entry name" value="Coronavir_polyprotein_1ab"/>
</dbReference>
<keyword evidence="1 3" id="KW-0547">Nucleotide-binding</keyword>
<evidence type="ECO:0000256" key="1">
    <source>
        <dbReference type="ARBA" id="ARBA00022741"/>
    </source>
</evidence>
<dbReference type="Pfam" id="PF13245">
    <property type="entry name" value="AAA_19"/>
    <property type="match status" value="1"/>
</dbReference>
<dbReference type="CDD" id="cd17933">
    <property type="entry name" value="DEXSc_RecD-like"/>
    <property type="match status" value="1"/>
</dbReference>
<dbReference type="RefSeq" id="WP_160197838.1">
    <property type="nucleotide sequence ID" value="NZ_QXXA01000011.1"/>
</dbReference>
<proteinExistence type="inferred from homology"/>
<dbReference type="Gene3D" id="1.10.10.2220">
    <property type="match status" value="1"/>
</dbReference>
<feature type="domain" description="AAA+ ATPase" evidence="5">
    <location>
        <begin position="332"/>
        <end position="480"/>
    </location>
</feature>
<dbReference type="EMBL" id="QXXA01000011">
    <property type="protein sequence ID" value="NBI07375.1"/>
    <property type="molecule type" value="Genomic_DNA"/>
</dbReference>
<evidence type="ECO:0000259" key="4">
    <source>
        <dbReference type="SMART" id="SM00278"/>
    </source>
</evidence>
<evidence type="ECO:0000256" key="3">
    <source>
        <dbReference type="HAMAP-Rule" id="MF_01488"/>
    </source>
</evidence>
<dbReference type="GO" id="GO:0006281">
    <property type="term" value="P:DNA repair"/>
    <property type="evidence" value="ECO:0007669"/>
    <property type="project" value="InterPro"/>
</dbReference>
<dbReference type="GO" id="GO:0006310">
    <property type="term" value="P:DNA recombination"/>
    <property type="evidence" value="ECO:0007669"/>
    <property type="project" value="InterPro"/>
</dbReference>
<accession>A0A845QY26</accession>
<feature type="domain" description="Helix-hairpin-helix DNA-binding motif class 1" evidence="4">
    <location>
        <begin position="81"/>
        <end position="102"/>
    </location>
</feature>
<dbReference type="GO" id="GO:0009338">
    <property type="term" value="C:exodeoxyribonuclease V complex"/>
    <property type="evidence" value="ECO:0007669"/>
    <property type="project" value="TreeGrafter"/>
</dbReference>
<evidence type="ECO:0000313" key="7">
    <source>
        <dbReference type="Proteomes" id="UP000467132"/>
    </source>
</evidence>
<reference evidence="6 7" key="1">
    <citation type="submission" date="2018-08" db="EMBL/GenBank/DDBJ databases">
        <title>Murine metabolic-syndrome-specific gut microbial biobank.</title>
        <authorList>
            <person name="Liu C."/>
        </authorList>
    </citation>
    <scope>NUCLEOTIDE SEQUENCE [LARGE SCALE GENOMIC DNA]</scope>
    <source>
        <strain evidence="6 7">583</strain>
    </source>
</reference>
<gene>
    <name evidence="3" type="primary">recD2</name>
    <name evidence="6" type="ORF">D3Z33_10995</name>
</gene>
<comment type="similarity">
    <text evidence="3">Belongs to the RecD family. RecD2 subfamily.</text>
</comment>
<sequence length="742" mass="83358">MISIKGSVEEIIFKNDSNGYIVAILETEDDIITIVGYIPILNIGETIKVEGNWEHHKTFGQQLKVENYEPVVPATLNGIINYLASGLISGIGPKTAEKIVEKFGENSLDVIQYDPQKLKEVEGIGSKKVKKIAESFSEQRELRDVMLFLQQYGISSKFGVRIYKKYGNKTIQKVKENPYRLSEEVFGIGFKMADKIAMEMGIAFDSVYRIRAGIKFAIMKFTTEGHTYMPKETLVNKSKEVLSIDEEIIDNGITQMAIDNNIKLENIDGEIVVYSIPFYTAEANVSKKLIELSNVELNDLDIDVDNQINEIENEEGIKLAGRQKEAIEQSIDNGVLVVTGGPGTGKTTTINSIIKIFEKKDLKVTLGAPTGRAAKRMSEATGKEAKTIHRLLEYSFVDEEIGMAFGVDDGTPMESDVVIIDEVSMVDILLMNHLLKAIMPGTRLILVGDVDQLPSVGAGNVLRDIIDSKLIKIVELDEIFRQAKESMIVVNAHRINKGEYPHLNKKDKDFFFMKRNNPSQIVDTILELAYRRLRKFNGYDPIKDIQVLSPMKKGDAGVNSLNNSLQAMLNPKSKIKAERKIADTIFRVGDKVMQIKNNYNSEWEIIENGKSVEKGKGVFNGDLGIITKIDHEESELIVEFDDKRVVVYPFSGLDELRLAYATTIHKSQGSEFPVVIIPILWGPPMLLTRNLLYTGITRAKELVVLVGMERYLAMMIKNNKITTRYSGLSKRLNDMFNVYMRG</sequence>
<keyword evidence="3" id="KW-0378">Hydrolase</keyword>
<comment type="function">
    <text evidence="3">DNA-dependent ATPase and ATP-dependent 5'-3' DNA helicase. Has no activity on blunt DNA or DNA with 3'-overhangs, requires at least 10 bases of 5'-ssDNA for helicase activity.</text>
</comment>
<dbReference type="InterPro" id="IPR029493">
    <property type="entry name" value="RecD2-like_HHH"/>
</dbReference>
<dbReference type="SUPFAM" id="SSF52540">
    <property type="entry name" value="P-loop containing nucleoside triphosphate hydrolases"/>
    <property type="match status" value="1"/>
</dbReference>
<dbReference type="InterPro" id="IPR006345">
    <property type="entry name" value="RecD2"/>
</dbReference>
<dbReference type="GO" id="GO:0003677">
    <property type="term" value="F:DNA binding"/>
    <property type="evidence" value="ECO:0007669"/>
    <property type="project" value="UniProtKB-UniRule"/>
</dbReference>
<keyword evidence="3 6" id="KW-0347">Helicase</keyword>
<evidence type="ECO:0000313" key="6">
    <source>
        <dbReference type="EMBL" id="NBI07375.1"/>
    </source>
</evidence>
<dbReference type="InterPro" id="IPR055446">
    <property type="entry name" value="RecD2_N_OB"/>
</dbReference>
<dbReference type="GO" id="GO:0017116">
    <property type="term" value="F:single-stranded DNA helicase activity"/>
    <property type="evidence" value="ECO:0007669"/>
    <property type="project" value="TreeGrafter"/>
</dbReference>
<dbReference type="GO" id="GO:0043139">
    <property type="term" value="F:5'-3' DNA helicase activity"/>
    <property type="evidence" value="ECO:0007669"/>
    <property type="project" value="UniProtKB-UniRule"/>
</dbReference>